<dbReference type="AlphaFoldDB" id="A0A6A6NQK6"/>
<feature type="region of interest" description="Disordered" evidence="1">
    <location>
        <begin position="681"/>
        <end position="715"/>
    </location>
</feature>
<name>A0A6A6NQK6_9PEZI</name>
<evidence type="ECO:0000313" key="4">
    <source>
        <dbReference type="Proteomes" id="UP000799766"/>
    </source>
</evidence>
<feature type="transmembrane region" description="Helical" evidence="2">
    <location>
        <begin position="586"/>
        <end position="612"/>
    </location>
</feature>
<feature type="transmembrane region" description="Helical" evidence="2">
    <location>
        <begin position="173"/>
        <end position="194"/>
    </location>
</feature>
<organism evidence="3 4">
    <name type="scientific">Lineolata rhizophorae</name>
    <dbReference type="NCBI Taxonomy" id="578093"/>
    <lineage>
        <taxon>Eukaryota</taxon>
        <taxon>Fungi</taxon>
        <taxon>Dikarya</taxon>
        <taxon>Ascomycota</taxon>
        <taxon>Pezizomycotina</taxon>
        <taxon>Dothideomycetes</taxon>
        <taxon>Dothideomycetes incertae sedis</taxon>
        <taxon>Lineolatales</taxon>
        <taxon>Lineolataceae</taxon>
        <taxon>Lineolata</taxon>
    </lineage>
</organism>
<sequence length="715" mass="79151">MEQPPEAVGLRDVRPKSPNTGNHGDAHGRSSEESEHTLHTTPTRDLRMRKFPVLLVILYAAVAVAGWALTCTASRRPITTPSYGYVQQEDGEFDRVYDAEEKYARNERYIRAGQGLRIIAAVFVVPVTSSICAAAAAAYTQDGKRGRHLSLRQTMALADRGWISISNWTSARVSLGLFLATVVVFLGILSQILLNSWVNLKTIRVPDDISSQEITDVPSLFDEDFEDAADEVAALLRSSLAVVHSHDIEPLLWLENPESPTCNMNYYCDRSPRRPVAYQDLINDDEQDAAPFPAYFLASVPLDTSTGLFHSQFVPRINSSASYVNITEAEFEEHCSDNSTGFYAQYSSVPSEYRGMSLVACMPGVLSQSPWNRTRDRQDIFETLYLNVTTSFGGGTAYRKATVNTTLGYFELPNYYNGNLPGPLLEEDPYVGNTQNKYRKRDIAPNMTDAGDVELFDVHNKGPLLSLALALFGKDSFLETSFADPERFWDSSVDPDAPYSLCTNVLPLGRLDWEPSSCTSSTTPPVSNDVASLLSVLDSLYNTDQLFARAVYVANKIWLTQYRTQYQDLRLYFDPGMESYAPDLSLAGIIVGSILLGLHIVGLFALALYAFFGRPWTRSLDSFAMMKIGAAYADQFPLRLGYKTSEYSTGFLDRLPGFVGDGTPSAQFGRLEMGAAAPLRANRQYQSSDPRHPSSCQTNPPRYPGPPVRSSGVAQ</sequence>
<feature type="transmembrane region" description="Helical" evidence="2">
    <location>
        <begin position="51"/>
        <end position="69"/>
    </location>
</feature>
<feature type="compositionally biased region" description="Polar residues" evidence="1">
    <location>
        <begin position="683"/>
        <end position="700"/>
    </location>
</feature>
<feature type="region of interest" description="Disordered" evidence="1">
    <location>
        <begin position="1"/>
        <end position="43"/>
    </location>
</feature>
<feature type="transmembrane region" description="Helical" evidence="2">
    <location>
        <begin position="118"/>
        <end position="139"/>
    </location>
</feature>
<reference evidence="3" key="1">
    <citation type="journal article" date="2020" name="Stud. Mycol.">
        <title>101 Dothideomycetes genomes: a test case for predicting lifestyles and emergence of pathogens.</title>
        <authorList>
            <person name="Haridas S."/>
            <person name="Albert R."/>
            <person name="Binder M."/>
            <person name="Bloem J."/>
            <person name="Labutti K."/>
            <person name="Salamov A."/>
            <person name="Andreopoulos B."/>
            <person name="Baker S."/>
            <person name="Barry K."/>
            <person name="Bills G."/>
            <person name="Bluhm B."/>
            <person name="Cannon C."/>
            <person name="Castanera R."/>
            <person name="Culley D."/>
            <person name="Daum C."/>
            <person name="Ezra D."/>
            <person name="Gonzalez J."/>
            <person name="Henrissat B."/>
            <person name="Kuo A."/>
            <person name="Liang C."/>
            <person name="Lipzen A."/>
            <person name="Lutzoni F."/>
            <person name="Magnuson J."/>
            <person name="Mondo S."/>
            <person name="Nolan M."/>
            <person name="Ohm R."/>
            <person name="Pangilinan J."/>
            <person name="Park H.-J."/>
            <person name="Ramirez L."/>
            <person name="Alfaro M."/>
            <person name="Sun H."/>
            <person name="Tritt A."/>
            <person name="Yoshinaga Y."/>
            <person name="Zwiers L.-H."/>
            <person name="Turgeon B."/>
            <person name="Goodwin S."/>
            <person name="Spatafora J."/>
            <person name="Crous P."/>
            <person name="Grigoriev I."/>
        </authorList>
    </citation>
    <scope>NUCLEOTIDE SEQUENCE</scope>
    <source>
        <strain evidence="3">ATCC 16933</strain>
    </source>
</reference>
<evidence type="ECO:0000256" key="2">
    <source>
        <dbReference type="SAM" id="Phobius"/>
    </source>
</evidence>
<keyword evidence="2" id="KW-0472">Membrane</keyword>
<accession>A0A6A6NQK6</accession>
<dbReference type="OrthoDB" id="5381672at2759"/>
<dbReference type="EMBL" id="MU001695">
    <property type="protein sequence ID" value="KAF2453807.1"/>
    <property type="molecule type" value="Genomic_DNA"/>
</dbReference>
<gene>
    <name evidence="3" type="ORF">BDY21DRAFT_119374</name>
</gene>
<protein>
    <submittedName>
        <fullName evidence="3">Uncharacterized protein</fullName>
    </submittedName>
</protein>
<evidence type="ECO:0000313" key="3">
    <source>
        <dbReference type="EMBL" id="KAF2453807.1"/>
    </source>
</evidence>
<keyword evidence="2" id="KW-0812">Transmembrane</keyword>
<feature type="compositionally biased region" description="Basic and acidic residues" evidence="1">
    <location>
        <begin position="24"/>
        <end position="43"/>
    </location>
</feature>
<evidence type="ECO:0000256" key="1">
    <source>
        <dbReference type="SAM" id="MobiDB-lite"/>
    </source>
</evidence>
<dbReference type="Proteomes" id="UP000799766">
    <property type="component" value="Unassembled WGS sequence"/>
</dbReference>
<keyword evidence="4" id="KW-1185">Reference proteome</keyword>
<proteinExistence type="predicted"/>
<keyword evidence="2" id="KW-1133">Transmembrane helix</keyword>